<dbReference type="Proteomes" id="UP000542342">
    <property type="component" value="Unassembled WGS sequence"/>
</dbReference>
<evidence type="ECO:0000256" key="1">
    <source>
        <dbReference type="ARBA" id="ARBA00012527"/>
    </source>
</evidence>
<evidence type="ECO:0000259" key="7">
    <source>
        <dbReference type="PROSITE" id="PS50054"/>
    </source>
</evidence>
<dbReference type="SUPFAM" id="SSF52799">
    <property type="entry name" value="(Phosphotyrosine protein) phosphatases II"/>
    <property type="match status" value="1"/>
</dbReference>
<feature type="domain" description="Tyrosine-protein phosphatase" evidence="7">
    <location>
        <begin position="38"/>
        <end position="204"/>
    </location>
</feature>
<keyword evidence="6" id="KW-1133">Transmembrane helix</keyword>
<keyword evidence="2" id="KW-0378">Hydrolase</keyword>
<evidence type="ECO:0000256" key="2">
    <source>
        <dbReference type="ARBA" id="ARBA00022801"/>
    </source>
</evidence>
<dbReference type="Gene3D" id="3.90.190.10">
    <property type="entry name" value="Protein tyrosine phosphatase superfamily"/>
    <property type="match status" value="1"/>
</dbReference>
<dbReference type="InterPro" id="IPR020422">
    <property type="entry name" value="TYR_PHOSPHATASE_DUAL_dom"/>
</dbReference>
<evidence type="ECO:0000313" key="10">
    <source>
        <dbReference type="Proteomes" id="UP000542342"/>
    </source>
</evidence>
<dbReference type="PROSITE" id="PS00383">
    <property type="entry name" value="TYR_PHOSPHATASE_1"/>
    <property type="match status" value="1"/>
</dbReference>
<dbReference type="PANTHER" id="PTHR31126">
    <property type="entry name" value="TYROSINE-PROTEIN PHOSPHATASE"/>
    <property type="match status" value="1"/>
</dbReference>
<evidence type="ECO:0000256" key="5">
    <source>
        <dbReference type="ARBA" id="ARBA00047927"/>
    </source>
</evidence>
<evidence type="ECO:0000256" key="6">
    <source>
        <dbReference type="SAM" id="Phobius"/>
    </source>
</evidence>
<name>A0A7V9ACR0_9BACT</name>
<keyword evidence="6" id="KW-0472">Membrane</keyword>
<evidence type="ECO:0000313" key="9">
    <source>
        <dbReference type="EMBL" id="MBA2227228.1"/>
    </source>
</evidence>
<keyword evidence="6" id="KW-0812">Transmembrane</keyword>
<dbReference type="GO" id="GO:0008486">
    <property type="term" value="F:diphosphoinositol-polyphosphate diphosphatase activity"/>
    <property type="evidence" value="ECO:0007669"/>
    <property type="project" value="UniProtKB-EC"/>
</dbReference>
<dbReference type="PROSITE" id="PS50056">
    <property type="entry name" value="TYR_PHOSPHATASE_2"/>
    <property type="match status" value="1"/>
</dbReference>
<keyword evidence="10" id="KW-1185">Reference proteome</keyword>
<dbReference type="EMBL" id="JACEFB010000012">
    <property type="protein sequence ID" value="MBA2227228.1"/>
    <property type="molecule type" value="Genomic_DNA"/>
</dbReference>
<comment type="catalytic activity">
    <reaction evidence="5">
        <text>1,5-bis(diphospho)-1D-myo-inositol 2,3,4,6-tetrakisphosphate + H2O = 1-diphospho-1D-myo-inositol 2,3,4,5,6-pentakisphosphate + phosphate + 2 H(+)</text>
        <dbReference type="Rhea" id="RHEA:79699"/>
        <dbReference type="ChEBI" id="CHEBI:15377"/>
        <dbReference type="ChEBI" id="CHEBI:15378"/>
        <dbReference type="ChEBI" id="CHEBI:43474"/>
        <dbReference type="ChEBI" id="CHEBI:74946"/>
        <dbReference type="ChEBI" id="CHEBI:77983"/>
        <dbReference type="EC" id="3.6.1.52"/>
    </reaction>
    <physiologicalReaction direction="left-to-right" evidence="5">
        <dbReference type="Rhea" id="RHEA:79700"/>
    </physiologicalReaction>
</comment>
<dbReference type="Pfam" id="PF03162">
    <property type="entry name" value="Y_phosphatase2"/>
    <property type="match status" value="1"/>
</dbReference>
<comment type="similarity">
    <text evidence="3">Belongs to the protein-tyrosine phosphatase family. Atypical dual-specificity phosphatase Siw14-like subfamily.</text>
</comment>
<organism evidence="9 10">
    <name type="scientific">Thermogemmata fonticola</name>
    <dbReference type="NCBI Taxonomy" id="2755323"/>
    <lineage>
        <taxon>Bacteria</taxon>
        <taxon>Pseudomonadati</taxon>
        <taxon>Planctomycetota</taxon>
        <taxon>Planctomycetia</taxon>
        <taxon>Gemmatales</taxon>
        <taxon>Gemmataceae</taxon>
        <taxon>Thermogemmata</taxon>
    </lineage>
</organism>
<dbReference type="RefSeq" id="WP_194539096.1">
    <property type="nucleotide sequence ID" value="NZ_JACEFB010000012.1"/>
</dbReference>
<feature type="domain" description="Tyrosine specific protein phosphatases" evidence="8">
    <location>
        <begin position="127"/>
        <end position="190"/>
    </location>
</feature>
<proteinExistence type="inferred from homology"/>
<feature type="transmembrane region" description="Helical" evidence="6">
    <location>
        <begin position="6"/>
        <end position="29"/>
    </location>
</feature>
<evidence type="ECO:0000259" key="8">
    <source>
        <dbReference type="PROSITE" id="PS50056"/>
    </source>
</evidence>
<reference evidence="9 10" key="1">
    <citation type="submission" date="2020-07" db="EMBL/GenBank/DDBJ databases">
        <title>Thermogemmata thermophila gen. nov., sp. nov., a novel moderate thermophilic planctomycete from a Kamchatka hot spring.</title>
        <authorList>
            <person name="Elcheninov A.G."/>
            <person name="Podosokorskaya O.A."/>
            <person name="Kovaleva O.L."/>
            <person name="Novikov A."/>
            <person name="Bonch-Osmolovskaya E.A."/>
            <person name="Toshchakov S.V."/>
            <person name="Kublanov I.V."/>
        </authorList>
    </citation>
    <scope>NUCLEOTIDE SEQUENCE [LARGE SCALE GENOMIC DNA]</scope>
    <source>
        <strain evidence="9 10">2918</strain>
    </source>
</reference>
<dbReference type="InterPro" id="IPR016130">
    <property type="entry name" value="Tyr_Pase_AS"/>
</dbReference>
<comment type="catalytic activity">
    <reaction evidence="4">
        <text>5-diphospho-1D-myo-inositol 1,2,3,4,6-pentakisphosphate + H2O = 1D-myo-inositol hexakisphosphate + phosphate + H(+)</text>
        <dbReference type="Rhea" id="RHEA:22384"/>
        <dbReference type="ChEBI" id="CHEBI:15377"/>
        <dbReference type="ChEBI" id="CHEBI:15378"/>
        <dbReference type="ChEBI" id="CHEBI:43474"/>
        <dbReference type="ChEBI" id="CHEBI:58130"/>
        <dbReference type="ChEBI" id="CHEBI:58628"/>
        <dbReference type="EC" id="3.6.1.52"/>
    </reaction>
    <physiologicalReaction direction="left-to-right" evidence="4">
        <dbReference type="Rhea" id="RHEA:22385"/>
    </physiologicalReaction>
</comment>
<sequence length="220" mass="25552">MRNWFGLFWRACLTTILVVIVLAPAPLWYRYRYVEGKRFRVVADGVLYRAGQMTAAGLREAIERYGIRTVINLQHESPDPLLPEHWLGRGVIRESELCQQMGARYIVLTPDILPPDNRLDQIPPAVEEFLGIMDDERNYPVLLHCRAGLHRTGRLTAIYRMEYENWSVGEALRELRANGYGFMAASEADDFVVQFIQNYRRRAERNPPVAPYPRKVSESW</sequence>
<dbReference type="PANTHER" id="PTHR31126:SF72">
    <property type="entry name" value="DUAL SPECIFICITY PROTEIN PHOSPHATASE TPBA"/>
    <property type="match status" value="1"/>
</dbReference>
<accession>A0A7V9ACR0</accession>
<dbReference type="GO" id="GO:0016791">
    <property type="term" value="F:phosphatase activity"/>
    <property type="evidence" value="ECO:0007669"/>
    <property type="project" value="TreeGrafter"/>
</dbReference>
<dbReference type="InterPro" id="IPR000387">
    <property type="entry name" value="Tyr_Pase_dom"/>
</dbReference>
<dbReference type="InterPro" id="IPR004861">
    <property type="entry name" value="Siw14-like"/>
</dbReference>
<dbReference type="EC" id="3.6.1.52" evidence="1"/>
<dbReference type="PROSITE" id="PS50054">
    <property type="entry name" value="TYR_PHOSPHATASE_DUAL"/>
    <property type="match status" value="1"/>
</dbReference>
<comment type="caution">
    <text evidence="9">The sequence shown here is derived from an EMBL/GenBank/DDBJ whole genome shotgun (WGS) entry which is preliminary data.</text>
</comment>
<dbReference type="AlphaFoldDB" id="A0A7V9ACR0"/>
<protein>
    <recommendedName>
        <fullName evidence="1">diphosphoinositol-polyphosphate diphosphatase</fullName>
        <ecNumber evidence="1">3.6.1.52</ecNumber>
    </recommendedName>
</protein>
<evidence type="ECO:0000256" key="3">
    <source>
        <dbReference type="ARBA" id="ARBA00044949"/>
    </source>
</evidence>
<evidence type="ECO:0000256" key="4">
    <source>
        <dbReference type="ARBA" id="ARBA00047342"/>
    </source>
</evidence>
<dbReference type="InterPro" id="IPR029021">
    <property type="entry name" value="Prot-tyrosine_phosphatase-like"/>
</dbReference>
<gene>
    <name evidence="9" type="ORF">H0921_13785</name>
</gene>